<dbReference type="SUPFAM" id="SSF53850">
    <property type="entry name" value="Periplasmic binding protein-like II"/>
    <property type="match status" value="1"/>
</dbReference>
<dbReference type="SUPFAM" id="SSF46785">
    <property type="entry name" value="Winged helix' DNA-binding domain"/>
    <property type="match status" value="1"/>
</dbReference>
<dbReference type="InterPro" id="IPR036388">
    <property type="entry name" value="WH-like_DNA-bd_sf"/>
</dbReference>
<accession>A0ABP6RBD6</accession>
<comment type="similarity">
    <text evidence="1">Belongs to the LysR transcriptional regulatory family.</text>
</comment>
<comment type="caution">
    <text evidence="6">The sequence shown here is derived from an EMBL/GenBank/DDBJ whole genome shotgun (WGS) entry which is preliminary data.</text>
</comment>
<evidence type="ECO:0000313" key="6">
    <source>
        <dbReference type="EMBL" id="GAA3279914.1"/>
    </source>
</evidence>
<keyword evidence="3" id="KW-0238">DNA-binding</keyword>
<keyword evidence="4" id="KW-0804">Transcription</keyword>
<dbReference type="Gene3D" id="1.10.10.10">
    <property type="entry name" value="Winged helix-like DNA-binding domain superfamily/Winged helix DNA-binding domain"/>
    <property type="match status" value="1"/>
</dbReference>
<evidence type="ECO:0000256" key="2">
    <source>
        <dbReference type="ARBA" id="ARBA00023015"/>
    </source>
</evidence>
<gene>
    <name evidence="6" type="ORF">GCM10020260_03520</name>
</gene>
<dbReference type="CDD" id="cd05466">
    <property type="entry name" value="PBP2_LTTR_substrate"/>
    <property type="match status" value="1"/>
</dbReference>
<dbReference type="PANTHER" id="PTHR30346:SF29">
    <property type="entry name" value="LYSR SUBSTRATE-BINDING"/>
    <property type="match status" value="1"/>
</dbReference>
<evidence type="ECO:0000256" key="1">
    <source>
        <dbReference type="ARBA" id="ARBA00009437"/>
    </source>
</evidence>
<proteinExistence type="inferred from homology"/>
<dbReference type="Pfam" id="PF00126">
    <property type="entry name" value="HTH_1"/>
    <property type="match status" value="1"/>
</dbReference>
<feature type="domain" description="HTH lysR-type" evidence="5">
    <location>
        <begin position="1"/>
        <end position="58"/>
    </location>
</feature>
<sequence length="304" mass="32122">MDVRHLDLLRELADRGSITAVAEATHRTVSAVSQQLKAAQRQAGMALVEHQGRGLRLTDAGRVLAEAGAEVGTAIAAAQARWDAFRAHPTGTVGLAMLPSAAAVLLPRTLRAAHAEGIEVVCHDADIAEAQFAELTLDHDVVVAHSLSGPRPAGTEGLTVVPLAREPIDVAVAADHPLAAAETVTAAQAAAYPWYGVPRDYPFDTVLQEIARAAGAELQILQRLRDNRLMEALVADGSGLALLPRFTSPMTATTTLRPLADVDARRHISAIMRPDRAERLAVRRVIEALHDAGAEAEGRHGDGA</sequence>
<dbReference type="InterPro" id="IPR000847">
    <property type="entry name" value="LysR_HTH_N"/>
</dbReference>
<evidence type="ECO:0000313" key="7">
    <source>
        <dbReference type="Proteomes" id="UP001501736"/>
    </source>
</evidence>
<dbReference type="PROSITE" id="PS50931">
    <property type="entry name" value="HTH_LYSR"/>
    <property type="match status" value="1"/>
</dbReference>
<dbReference type="Gene3D" id="3.40.190.10">
    <property type="entry name" value="Periplasmic binding protein-like II"/>
    <property type="match status" value="2"/>
</dbReference>
<keyword evidence="7" id="KW-1185">Reference proteome</keyword>
<dbReference type="Pfam" id="PF03466">
    <property type="entry name" value="LysR_substrate"/>
    <property type="match status" value="1"/>
</dbReference>
<evidence type="ECO:0000256" key="3">
    <source>
        <dbReference type="ARBA" id="ARBA00023125"/>
    </source>
</evidence>
<evidence type="ECO:0000256" key="4">
    <source>
        <dbReference type="ARBA" id="ARBA00023163"/>
    </source>
</evidence>
<keyword evidence="2" id="KW-0805">Transcription regulation</keyword>
<dbReference type="InterPro" id="IPR036390">
    <property type="entry name" value="WH_DNA-bd_sf"/>
</dbReference>
<dbReference type="InterPro" id="IPR005119">
    <property type="entry name" value="LysR_subst-bd"/>
</dbReference>
<dbReference type="RefSeq" id="WP_344717524.1">
    <property type="nucleotide sequence ID" value="NZ_BAAAYG010000002.1"/>
</dbReference>
<dbReference type="EMBL" id="BAAAYG010000002">
    <property type="protein sequence ID" value="GAA3279914.1"/>
    <property type="molecule type" value="Genomic_DNA"/>
</dbReference>
<organism evidence="6 7">
    <name type="scientific">Nesterenkonia halobia</name>
    <dbReference type="NCBI Taxonomy" id="37922"/>
    <lineage>
        <taxon>Bacteria</taxon>
        <taxon>Bacillati</taxon>
        <taxon>Actinomycetota</taxon>
        <taxon>Actinomycetes</taxon>
        <taxon>Micrococcales</taxon>
        <taxon>Micrococcaceae</taxon>
        <taxon>Nesterenkonia</taxon>
    </lineage>
</organism>
<protein>
    <submittedName>
        <fullName evidence="6">LysR family transcriptional regulator</fullName>
    </submittedName>
</protein>
<name>A0ABP6RBD6_9MICC</name>
<dbReference type="PANTHER" id="PTHR30346">
    <property type="entry name" value="TRANSCRIPTIONAL DUAL REGULATOR HCAR-RELATED"/>
    <property type="match status" value="1"/>
</dbReference>
<dbReference type="Proteomes" id="UP001501736">
    <property type="component" value="Unassembled WGS sequence"/>
</dbReference>
<reference evidence="7" key="1">
    <citation type="journal article" date="2019" name="Int. J. Syst. Evol. Microbiol.">
        <title>The Global Catalogue of Microorganisms (GCM) 10K type strain sequencing project: providing services to taxonomists for standard genome sequencing and annotation.</title>
        <authorList>
            <consortium name="The Broad Institute Genomics Platform"/>
            <consortium name="The Broad Institute Genome Sequencing Center for Infectious Disease"/>
            <person name="Wu L."/>
            <person name="Ma J."/>
        </authorList>
    </citation>
    <scope>NUCLEOTIDE SEQUENCE [LARGE SCALE GENOMIC DNA]</scope>
    <source>
        <strain evidence="7">JCM 11483</strain>
    </source>
</reference>
<evidence type="ECO:0000259" key="5">
    <source>
        <dbReference type="PROSITE" id="PS50931"/>
    </source>
</evidence>